<organism evidence="1">
    <name type="scientific">marine sediment metagenome</name>
    <dbReference type="NCBI Taxonomy" id="412755"/>
    <lineage>
        <taxon>unclassified sequences</taxon>
        <taxon>metagenomes</taxon>
        <taxon>ecological metagenomes</taxon>
    </lineage>
</organism>
<proteinExistence type="predicted"/>
<gene>
    <name evidence="1" type="ORF">S01H1_37781</name>
</gene>
<sequence>MMKNHEHKPTGAGKSSFGLIDTAKFFSEVDLQ</sequence>
<reference evidence="1" key="1">
    <citation type="journal article" date="2014" name="Front. Microbiol.">
        <title>High frequency of phylogenetically diverse reductive dehalogenase-homologous genes in deep subseafloor sedimentary metagenomes.</title>
        <authorList>
            <person name="Kawai M."/>
            <person name="Futagami T."/>
            <person name="Toyoda A."/>
            <person name="Takaki Y."/>
            <person name="Nishi S."/>
            <person name="Hori S."/>
            <person name="Arai W."/>
            <person name="Tsubouchi T."/>
            <person name="Morono Y."/>
            <person name="Uchiyama I."/>
            <person name="Ito T."/>
            <person name="Fujiyama A."/>
            <person name="Inagaki F."/>
            <person name="Takami H."/>
        </authorList>
    </citation>
    <scope>NUCLEOTIDE SEQUENCE</scope>
    <source>
        <strain evidence="1">Expedition CK06-06</strain>
    </source>
</reference>
<protein>
    <submittedName>
        <fullName evidence="1">Uncharacterized protein</fullName>
    </submittedName>
</protein>
<name>X0VMK2_9ZZZZ</name>
<feature type="non-terminal residue" evidence="1">
    <location>
        <position position="32"/>
    </location>
</feature>
<comment type="caution">
    <text evidence="1">The sequence shown here is derived from an EMBL/GenBank/DDBJ whole genome shotgun (WGS) entry which is preliminary data.</text>
</comment>
<evidence type="ECO:0000313" key="1">
    <source>
        <dbReference type="EMBL" id="GAG13703.1"/>
    </source>
</evidence>
<dbReference type="EMBL" id="BARS01023741">
    <property type="protein sequence ID" value="GAG13703.1"/>
    <property type="molecule type" value="Genomic_DNA"/>
</dbReference>
<accession>X0VMK2</accession>
<dbReference type="AlphaFoldDB" id="X0VMK2"/>